<dbReference type="EMBL" id="WIXE01021268">
    <property type="protein sequence ID" value="KAK5968536.1"/>
    <property type="molecule type" value="Genomic_DNA"/>
</dbReference>
<keyword evidence="4" id="KW-0808">Transferase</keyword>
<accession>A0AAN8ICY1</accession>
<reference evidence="4 5" key="1">
    <citation type="submission" date="2019-10" db="EMBL/GenBank/DDBJ databases">
        <title>Assembly and Annotation for the nematode Trichostrongylus colubriformis.</title>
        <authorList>
            <person name="Martin J."/>
        </authorList>
    </citation>
    <scope>NUCLEOTIDE SEQUENCE [LARGE SCALE GENOMIC DNA]</scope>
    <source>
        <strain evidence="4">G859</strain>
        <tissue evidence="4">Whole worm</tissue>
    </source>
</reference>
<dbReference type="InterPro" id="IPR001245">
    <property type="entry name" value="Ser-Thr/Tyr_kinase_cat_dom"/>
</dbReference>
<protein>
    <submittedName>
        <fullName evidence="4">Tyrosine-protein kinase</fullName>
    </submittedName>
</protein>
<dbReference type="Proteomes" id="UP001331761">
    <property type="component" value="Unassembled WGS sequence"/>
</dbReference>
<evidence type="ECO:0000313" key="5">
    <source>
        <dbReference type="Proteomes" id="UP001331761"/>
    </source>
</evidence>
<dbReference type="InterPro" id="IPR050198">
    <property type="entry name" value="Non-receptor_tyrosine_kinases"/>
</dbReference>
<name>A0AAN8ICY1_TRICO</name>
<gene>
    <name evidence="4" type="ORF">GCK32_016917</name>
</gene>
<evidence type="ECO:0000256" key="1">
    <source>
        <dbReference type="ARBA" id="ARBA00022741"/>
    </source>
</evidence>
<dbReference type="InterPro" id="IPR000719">
    <property type="entry name" value="Prot_kinase_dom"/>
</dbReference>
<sequence length="170" mass="19308">MGENRLFTLDGNFRNPDIAELIKFHKESGTPIGQGVKLKTPIPKQKWELTRDKITMGEKIGEGNFCEVFAGKLKEGSTAPVIDVAIKKTKVTAENRQKINEMYKEARIMRQYKHRNIVAFYGIVDDGSVDVMIVMELVHGGGLDVHIRKNPDEHYSPMLVMSHMPYSTYI</sequence>
<dbReference type="SMART" id="SM00219">
    <property type="entry name" value="TyrKc"/>
    <property type="match status" value="1"/>
</dbReference>
<comment type="caution">
    <text evidence="4">The sequence shown here is derived from an EMBL/GenBank/DDBJ whole genome shotgun (WGS) entry which is preliminary data.</text>
</comment>
<dbReference type="InterPro" id="IPR011009">
    <property type="entry name" value="Kinase-like_dom_sf"/>
</dbReference>
<dbReference type="GO" id="GO:0004713">
    <property type="term" value="F:protein tyrosine kinase activity"/>
    <property type="evidence" value="ECO:0007669"/>
    <property type="project" value="InterPro"/>
</dbReference>
<keyword evidence="4" id="KW-0418">Kinase</keyword>
<evidence type="ECO:0000259" key="3">
    <source>
        <dbReference type="PROSITE" id="PS50011"/>
    </source>
</evidence>
<dbReference type="Gene3D" id="3.30.200.20">
    <property type="entry name" value="Phosphorylase Kinase, domain 1"/>
    <property type="match status" value="1"/>
</dbReference>
<keyword evidence="1" id="KW-0547">Nucleotide-binding</keyword>
<feature type="domain" description="Protein kinase" evidence="3">
    <location>
        <begin position="54"/>
        <end position="170"/>
    </location>
</feature>
<dbReference type="PANTHER" id="PTHR24418">
    <property type="entry name" value="TYROSINE-PROTEIN KINASE"/>
    <property type="match status" value="1"/>
</dbReference>
<keyword evidence="2" id="KW-0067">ATP-binding</keyword>
<dbReference type="GO" id="GO:0005524">
    <property type="term" value="F:ATP binding"/>
    <property type="evidence" value="ECO:0007669"/>
    <property type="project" value="UniProtKB-KW"/>
</dbReference>
<dbReference type="InterPro" id="IPR020635">
    <property type="entry name" value="Tyr_kinase_cat_dom"/>
</dbReference>
<dbReference type="AlphaFoldDB" id="A0AAN8ICY1"/>
<keyword evidence="5" id="KW-1185">Reference proteome</keyword>
<evidence type="ECO:0000313" key="4">
    <source>
        <dbReference type="EMBL" id="KAK5968536.1"/>
    </source>
</evidence>
<proteinExistence type="predicted"/>
<dbReference type="Pfam" id="PF07714">
    <property type="entry name" value="PK_Tyr_Ser-Thr"/>
    <property type="match status" value="1"/>
</dbReference>
<dbReference type="PROSITE" id="PS50011">
    <property type="entry name" value="PROTEIN_KINASE_DOM"/>
    <property type="match status" value="1"/>
</dbReference>
<dbReference type="SUPFAM" id="SSF56112">
    <property type="entry name" value="Protein kinase-like (PK-like)"/>
    <property type="match status" value="1"/>
</dbReference>
<organism evidence="4 5">
    <name type="scientific">Trichostrongylus colubriformis</name>
    <name type="common">Black scour worm</name>
    <dbReference type="NCBI Taxonomy" id="6319"/>
    <lineage>
        <taxon>Eukaryota</taxon>
        <taxon>Metazoa</taxon>
        <taxon>Ecdysozoa</taxon>
        <taxon>Nematoda</taxon>
        <taxon>Chromadorea</taxon>
        <taxon>Rhabditida</taxon>
        <taxon>Rhabditina</taxon>
        <taxon>Rhabditomorpha</taxon>
        <taxon>Strongyloidea</taxon>
        <taxon>Trichostrongylidae</taxon>
        <taxon>Trichostrongylus</taxon>
    </lineage>
</organism>
<evidence type="ECO:0000256" key="2">
    <source>
        <dbReference type="ARBA" id="ARBA00022840"/>
    </source>
</evidence>